<protein>
    <submittedName>
        <fullName evidence="2">Uncharacterized protein</fullName>
    </submittedName>
</protein>
<reference evidence="3" key="1">
    <citation type="journal article" date="2019" name="Int. J. Syst. Evol. Microbiol.">
        <title>The Global Catalogue of Microorganisms (GCM) 10K type strain sequencing project: providing services to taxonomists for standard genome sequencing and annotation.</title>
        <authorList>
            <consortium name="The Broad Institute Genomics Platform"/>
            <consortium name="The Broad Institute Genome Sequencing Center for Infectious Disease"/>
            <person name="Wu L."/>
            <person name="Ma J."/>
        </authorList>
    </citation>
    <scope>NUCLEOTIDE SEQUENCE [LARGE SCALE GENOMIC DNA]</scope>
    <source>
        <strain evidence="3">JCM 31404</strain>
    </source>
</reference>
<comment type="caution">
    <text evidence="2">The sequence shown here is derived from an EMBL/GenBank/DDBJ whole genome shotgun (WGS) entry which is preliminary data.</text>
</comment>
<dbReference type="EMBL" id="BMQM01000009">
    <property type="protein sequence ID" value="GGR56269.1"/>
    <property type="molecule type" value="Genomic_DNA"/>
</dbReference>
<feature type="compositionally biased region" description="Low complexity" evidence="1">
    <location>
        <begin position="12"/>
        <end position="21"/>
    </location>
</feature>
<gene>
    <name evidence="2" type="ORF">GCM10008959_17430</name>
</gene>
<keyword evidence="3" id="KW-1185">Reference proteome</keyword>
<evidence type="ECO:0000313" key="2">
    <source>
        <dbReference type="EMBL" id="GGR56269.1"/>
    </source>
</evidence>
<organism evidence="2 3">
    <name type="scientific">Deinococcus seoulensis</name>
    <dbReference type="NCBI Taxonomy" id="1837379"/>
    <lineage>
        <taxon>Bacteria</taxon>
        <taxon>Thermotogati</taxon>
        <taxon>Deinococcota</taxon>
        <taxon>Deinococci</taxon>
        <taxon>Deinococcales</taxon>
        <taxon>Deinococcaceae</taxon>
        <taxon>Deinococcus</taxon>
    </lineage>
</organism>
<feature type="compositionally biased region" description="Basic residues" evidence="1">
    <location>
        <begin position="1"/>
        <end position="11"/>
    </location>
</feature>
<evidence type="ECO:0000313" key="3">
    <source>
        <dbReference type="Proteomes" id="UP000634308"/>
    </source>
</evidence>
<feature type="region of interest" description="Disordered" evidence="1">
    <location>
        <begin position="1"/>
        <end position="47"/>
    </location>
</feature>
<name>A0ABQ2RQQ1_9DEIO</name>
<proteinExistence type="predicted"/>
<evidence type="ECO:0000256" key="1">
    <source>
        <dbReference type="SAM" id="MobiDB-lite"/>
    </source>
</evidence>
<sequence length="107" mass="11671">MRIRSAGRAARRAGTGSGMSSDTTRVRRAQPNGAPRTPAVRESPPDATERILMQFTAYHVRMTRIPSVSLIPRNPTGLSAPRPEPALIPLASVRIEWVLQSIQSESV</sequence>
<dbReference type="Proteomes" id="UP000634308">
    <property type="component" value="Unassembled WGS sequence"/>
</dbReference>
<accession>A0ABQ2RQQ1</accession>